<dbReference type="AlphaFoldDB" id="A0A5B7GRK3"/>
<organism evidence="1 2">
    <name type="scientific">Portunus trituberculatus</name>
    <name type="common">Swimming crab</name>
    <name type="synonym">Neptunus trituberculatus</name>
    <dbReference type="NCBI Taxonomy" id="210409"/>
    <lineage>
        <taxon>Eukaryota</taxon>
        <taxon>Metazoa</taxon>
        <taxon>Ecdysozoa</taxon>
        <taxon>Arthropoda</taxon>
        <taxon>Crustacea</taxon>
        <taxon>Multicrustacea</taxon>
        <taxon>Malacostraca</taxon>
        <taxon>Eumalacostraca</taxon>
        <taxon>Eucarida</taxon>
        <taxon>Decapoda</taxon>
        <taxon>Pleocyemata</taxon>
        <taxon>Brachyura</taxon>
        <taxon>Eubrachyura</taxon>
        <taxon>Portunoidea</taxon>
        <taxon>Portunidae</taxon>
        <taxon>Portuninae</taxon>
        <taxon>Portunus</taxon>
    </lineage>
</organism>
<reference evidence="1 2" key="1">
    <citation type="submission" date="2019-05" db="EMBL/GenBank/DDBJ databases">
        <title>Another draft genome of Portunus trituberculatus and its Hox gene families provides insights of decapod evolution.</title>
        <authorList>
            <person name="Jeong J.-H."/>
            <person name="Song I."/>
            <person name="Kim S."/>
            <person name="Choi T."/>
            <person name="Kim D."/>
            <person name="Ryu S."/>
            <person name="Kim W."/>
        </authorList>
    </citation>
    <scope>NUCLEOTIDE SEQUENCE [LARGE SCALE GENOMIC DNA]</scope>
    <source>
        <tissue evidence="1">Muscle</tissue>
    </source>
</reference>
<comment type="caution">
    <text evidence="1">The sequence shown here is derived from an EMBL/GenBank/DDBJ whole genome shotgun (WGS) entry which is preliminary data.</text>
</comment>
<evidence type="ECO:0000313" key="2">
    <source>
        <dbReference type="Proteomes" id="UP000324222"/>
    </source>
</evidence>
<evidence type="ECO:0000313" key="1">
    <source>
        <dbReference type="EMBL" id="MPC62801.1"/>
    </source>
</evidence>
<keyword evidence="2" id="KW-1185">Reference proteome</keyword>
<gene>
    <name evidence="1" type="ORF">E2C01_056891</name>
</gene>
<proteinExistence type="predicted"/>
<protein>
    <submittedName>
        <fullName evidence="1">Uncharacterized protein</fullName>
    </submittedName>
</protein>
<dbReference type="Proteomes" id="UP000324222">
    <property type="component" value="Unassembled WGS sequence"/>
</dbReference>
<dbReference type="EMBL" id="VSRR010020075">
    <property type="protein sequence ID" value="MPC62801.1"/>
    <property type="molecule type" value="Genomic_DNA"/>
</dbReference>
<sequence length="85" mass="9050">MTRAQHTCAAHPPATSHRRNSVGLTRCALVSLHTPTRTPLQAASPAVLQLTRGSVGRHVCVFVCMCVAPCGCKKRLRGVDSEGTK</sequence>
<accession>A0A5B7GRK3</accession>
<name>A0A5B7GRK3_PORTR</name>